<accession>A7NK99</accession>
<dbReference type="eggNOG" id="COG2244">
    <property type="taxonomic scope" value="Bacteria"/>
</dbReference>
<dbReference type="InterPro" id="IPR002797">
    <property type="entry name" value="Polysacc_synth"/>
</dbReference>
<dbReference type="HOGENOM" id="CLU_022017_6_2_0"/>
<dbReference type="KEGG" id="rca:Rcas_1828"/>
<evidence type="ECO:0000313" key="7">
    <source>
        <dbReference type="Proteomes" id="UP000000263"/>
    </source>
</evidence>
<feature type="transmembrane region" description="Helical" evidence="5">
    <location>
        <begin position="462"/>
        <end position="480"/>
    </location>
</feature>
<keyword evidence="3 5" id="KW-1133">Transmembrane helix</keyword>
<dbReference type="Pfam" id="PF01943">
    <property type="entry name" value="Polysacc_synt"/>
    <property type="match status" value="1"/>
</dbReference>
<keyword evidence="4 5" id="KW-0472">Membrane</keyword>
<keyword evidence="7" id="KW-1185">Reference proteome</keyword>
<feature type="transmembrane region" description="Helical" evidence="5">
    <location>
        <begin position="263"/>
        <end position="285"/>
    </location>
</feature>
<dbReference type="Proteomes" id="UP000000263">
    <property type="component" value="Chromosome"/>
</dbReference>
<organism evidence="6 7">
    <name type="scientific">Roseiflexus castenholzii (strain DSM 13941 / HLO8)</name>
    <dbReference type="NCBI Taxonomy" id="383372"/>
    <lineage>
        <taxon>Bacteria</taxon>
        <taxon>Bacillati</taxon>
        <taxon>Chloroflexota</taxon>
        <taxon>Chloroflexia</taxon>
        <taxon>Chloroflexales</taxon>
        <taxon>Roseiflexineae</taxon>
        <taxon>Roseiflexaceae</taxon>
        <taxon>Roseiflexus</taxon>
    </lineage>
</organism>
<evidence type="ECO:0000256" key="3">
    <source>
        <dbReference type="ARBA" id="ARBA00022989"/>
    </source>
</evidence>
<dbReference type="OrthoDB" id="151392at2"/>
<dbReference type="AlphaFoldDB" id="A7NK99"/>
<sequence>MLNETASIFLLAVAALIPLLLGAAWAWQRFYREDQSDTARTIAKNSALPIAANLINKAIDFGFAVIALRFLGPEGNGAYAFVALIAGLYFLTITNWGLNDLTVREAAPDLSRAPRLFSITLLLRLGITTLLLPIAALLVVGYSLLERPLSSAEITALALLMLHLYPAALAAACSASFQAYQRMEVTALVVLLTNVVKTLAGVGALLIAPDAPARVVALAAVALAATVLNAVIFYILQRRMLFRAPLVWDWPTGRDLLREGFPLLLNSLLLAVFFRFDVVLLRAQAGVAALGLYDAAYKVINMTQIVSPYFVAALFPLLARYAVTDRAALERMYHRALGLLQLVAWPVAVGGTLLAPVIIAVLGGRAFLPGAALALAILIWYLPLSYANGVTQYVLIALRRQRAITVAFVIGAVFNLGMNLLLIPAYGYLAAASVTVATEVALLLPFLRTLRREGAMPPLLRLMWRPALASLIMGAAMWPALVLSPWLAIAVGASVYPAALWALGAFGPEERALMRRMLSKSGVSSGGAH</sequence>
<gene>
    <name evidence="6" type="ordered locus">Rcas_1828</name>
</gene>
<dbReference type="CDD" id="cd13128">
    <property type="entry name" value="MATE_Wzx_like"/>
    <property type="match status" value="1"/>
</dbReference>
<feature type="transmembrane region" description="Helical" evidence="5">
    <location>
        <begin position="305"/>
        <end position="324"/>
    </location>
</feature>
<feature type="transmembrane region" description="Helical" evidence="5">
    <location>
        <begin position="366"/>
        <end position="382"/>
    </location>
</feature>
<dbReference type="PANTHER" id="PTHR43424:SF1">
    <property type="entry name" value="LOCUS PUTATIVE PROTEIN 1-RELATED"/>
    <property type="match status" value="1"/>
</dbReference>
<evidence type="ECO:0000256" key="1">
    <source>
        <dbReference type="ARBA" id="ARBA00004141"/>
    </source>
</evidence>
<dbReference type="GO" id="GO:0016020">
    <property type="term" value="C:membrane"/>
    <property type="evidence" value="ECO:0007669"/>
    <property type="project" value="UniProtKB-SubCell"/>
</dbReference>
<keyword evidence="2 5" id="KW-0812">Transmembrane</keyword>
<feature type="transmembrane region" description="Helical" evidence="5">
    <location>
        <begin position="119"/>
        <end position="142"/>
    </location>
</feature>
<proteinExistence type="predicted"/>
<feature type="transmembrane region" description="Helical" evidence="5">
    <location>
        <begin position="486"/>
        <end position="507"/>
    </location>
</feature>
<feature type="transmembrane region" description="Helical" evidence="5">
    <location>
        <begin position="215"/>
        <end position="236"/>
    </location>
</feature>
<feature type="transmembrane region" description="Helical" evidence="5">
    <location>
        <begin position="428"/>
        <end position="450"/>
    </location>
</feature>
<dbReference type="RefSeq" id="WP_012120344.1">
    <property type="nucleotide sequence ID" value="NC_009767.1"/>
</dbReference>
<evidence type="ECO:0000256" key="5">
    <source>
        <dbReference type="SAM" id="Phobius"/>
    </source>
</evidence>
<dbReference type="EMBL" id="CP000804">
    <property type="protein sequence ID" value="ABU57919.1"/>
    <property type="molecule type" value="Genomic_DNA"/>
</dbReference>
<protein>
    <submittedName>
        <fullName evidence="6">Polysaccharide biosynthesis protein</fullName>
    </submittedName>
</protein>
<dbReference type="InterPro" id="IPR052556">
    <property type="entry name" value="PolySynth_Transporter"/>
</dbReference>
<feature type="transmembrane region" description="Helical" evidence="5">
    <location>
        <begin position="48"/>
        <end position="71"/>
    </location>
</feature>
<feature type="transmembrane region" description="Helical" evidence="5">
    <location>
        <begin position="336"/>
        <end position="360"/>
    </location>
</feature>
<comment type="subcellular location">
    <subcellularLocation>
        <location evidence="1">Membrane</location>
        <topology evidence="1">Multi-pass membrane protein</topology>
    </subcellularLocation>
</comment>
<dbReference type="PANTHER" id="PTHR43424">
    <property type="entry name" value="LOCUS PUTATIVE PROTEIN 1-RELATED"/>
    <property type="match status" value="1"/>
</dbReference>
<feature type="transmembrane region" description="Helical" evidence="5">
    <location>
        <begin position="403"/>
        <end position="422"/>
    </location>
</feature>
<feature type="transmembrane region" description="Helical" evidence="5">
    <location>
        <begin position="154"/>
        <end position="173"/>
    </location>
</feature>
<feature type="transmembrane region" description="Helical" evidence="5">
    <location>
        <begin position="77"/>
        <end position="98"/>
    </location>
</feature>
<name>A7NK99_ROSCS</name>
<dbReference type="STRING" id="383372.Rcas_1828"/>
<evidence type="ECO:0000256" key="4">
    <source>
        <dbReference type="ARBA" id="ARBA00023136"/>
    </source>
</evidence>
<evidence type="ECO:0000313" key="6">
    <source>
        <dbReference type="EMBL" id="ABU57919.1"/>
    </source>
</evidence>
<feature type="transmembrane region" description="Helical" evidence="5">
    <location>
        <begin position="185"/>
        <end position="209"/>
    </location>
</feature>
<feature type="transmembrane region" description="Helical" evidence="5">
    <location>
        <begin position="6"/>
        <end position="27"/>
    </location>
</feature>
<evidence type="ECO:0000256" key="2">
    <source>
        <dbReference type="ARBA" id="ARBA00022692"/>
    </source>
</evidence>
<reference evidence="6 7" key="1">
    <citation type="submission" date="2007-08" db="EMBL/GenBank/DDBJ databases">
        <title>Complete sequence of Roseiflexus castenholzii DSM 13941.</title>
        <authorList>
            <consortium name="US DOE Joint Genome Institute"/>
            <person name="Copeland A."/>
            <person name="Lucas S."/>
            <person name="Lapidus A."/>
            <person name="Barry K."/>
            <person name="Glavina del Rio T."/>
            <person name="Dalin E."/>
            <person name="Tice H."/>
            <person name="Pitluck S."/>
            <person name="Thompson L.S."/>
            <person name="Brettin T."/>
            <person name="Bruce D."/>
            <person name="Detter J.C."/>
            <person name="Han C."/>
            <person name="Tapia R."/>
            <person name="Schmutz J."/>
            <person name="Larimer F."/>
            <person name="Land M."/>
            <person name="Hauser L."/>
            <person name="Kyrpides N."/>
            <person name="Mikhailova N."/>
            <person name="Bryant D.A."/>
            <person name="Hanada S."/>
            <person name="Tsukatani Y."/>
            <person name="Richardson P."/>
        </authorList>
    </citation>
    <scope>NUCLEOTIDE SEQUENCE [LARGE SCALE GENOMIC DNA]</scope>
    <source>
        <strain evidence="7">DSM 13941 / HLO8</strain>
    </source>
</reference>